<dbReference type="InterPro" id="IPR015943">
    <property type="entry name" value="WD40/YVTN_repeat-like_dom_sf"/>
</dbReference>
<dbReference type="PANTHER" id="PTHR44099:SF4">
    <property type="entry name" value="RABCONNECTIN-3B, ISOFORM A"/>
    <property type="match status" value="1"/>
</dbReference>
<evidence type="ECO:0000313" key="3">
    <source>
        <dbReference type="EMBL" id="KAK7054386.1"/>
    </source>
</evidence>
<protein>
    <recommendedName>
        <fullName evidence="5">WD40 repeat-like protein</fullName>
    </recommendedName>
</protein>
<dbReference type="InterPro" id="IPR011047">
    <property type="entry name" value="Quinoprotein_ADH-like_sf"/>
</dbReference>
<comment type="caution">
    <text evidence="3">The sequence shown here is derived from an EMBL/GenBank/DDBJ whole genome shotgun (WGS) entry which is preliminary data.</text>
</comment>
<dbReference type="Pfam" id="PF00400">
    <property type="entry name" value="WD40"/>
    <property type="match status" value="1"/>
</dbReference>
<feature type="compositionally biased region" description="Low complexity" evidence="2">
    <location>
        <begin position="71"/>
        <end position="81"/>
    </location>
</feature>
<dbReference type="PANTHER" id="PTHR44099">
    <property type="entry name" value="RABCONNECTIN-3B, ISOFORM A"/>
    <property type="match status" value="1"/>
</dbReference>
<feature type="compositionally biased region" description="Basic and acidic residues" evidence="2">
    <location>
        <begin position="143"/>
        <end position="160"/>
    </location>
</feature>
<accession>A0AAW0DRE9</accession>
<proteinExistence type="predicted"/>
<dbReference type="SUPFAM" id="SSF48371">
    <property type="entry name" value="ARM repeat"/>
    <property type="match status" value="1"/>
</dbReference>
<dbReference type="SUPFAM" id="SSF82171">
    <property type="entry name" value="DPP6 N-terminal domain-like"/>
    <property type="match status" value="1"/>
</dbReference>
<reference evidence="3 4" key="1">
    <citation type="submission" date="2024-01" db="EMBL/GenBank/DDBJ databases">
        <title>A draft genome for a cacao thread blight-causing isolate of Paramarasmius palmivorus.</title>
        <authorList>
            <person name="Baruah I.K."/>
            <person name="Bukari Y."/>
            <person name="Amoako-Attah I."/>
            <person name="Meinhardt L.W."/>
            <person name="Bailey B.A."/>
            <person name="Cohen S.P."/>
        </authorList>
    </citation>
    <scope>NUCLEOTIDE SEQUENCE [LARGE SCALE GENOMIC DNA]</scope>
    <source>
        <strain evidence="3 4">GH-12</strain>
    </source>
</reference>
<dbReference type="GO" id="GO:0005737">
    <property type="term" value="C:cytoplasm"/>
    <property type="evidence" value="ECO:0007669"/>
    <property type="project" value="TreeGrafter"/>
</dbReference>
<evidence type="ECO:0000313" key="4">
    <source>
        <dbReference type="Proteomes" id="UP001383192"/>
    </source>
</evidence>
<keyword evidence="1" id="KW-0853">WD repeat</keyword>
<sequence length="1383" mass="152670">MEISFTLHDYADLSSPGNPSKFINESFADAPVSVLTSWNEGDDTHLAFGGQDGTVYLWKAAAPMARIGKEPSLSSLTPSLTGRISPPAMPRSSISTSRSTSPSGSSSYASPFHVNQRSRIVSGITAERVEAPKNYVDFDDEPDKLKDMLKGRNPKEKDKVVSPTSDSPTKDANRETSKRKDPPKSLRSPPTSPLLTPLILSTPASPRAAKEDRNSKGTMNSSAHILLPGSNSSVPVSSMHIIYDGKLLVVLQNSGHLTILSTVDGRCASTLNVSDIDMHPPSGAKGGCGAHDIWKWDRIQACPDDERILILAAASRDPKSSFSQTFDNQHDEIHSQCKVVLFILSVSEMAGNLGIDIKPAGQWCVESTPDAVGLYCVPERPFTFFYITSTGQFLTRELHISPQPIHPKASRPQTPDSHSINVTLPNPFRTTKPQTIDQVEFTQEKYGQVALEDSNEVGVLPIEENKKSSFWLDVVDRTLYGTVWSDQGLVAFRYDGGPLTLLFNYGAEDIQTARFLSSETFIVIYRERVEHYTVELVDANNDHVSPPHGQVNYQPRLMYTTTTGSYDVIDVPLRNFVIVLQESEGRRQLGHHRWDDTARKMVSDIVWQAETRHLVGPRLTACLTVDLDAIVLGYSDGKLRQCSLLQLCRKRLSQNPFDKVSEYTLDGFIVHLQVVKNMRTNERVIIGGADDGSVAIWTLADLKLCARWTIFNTPLSRVLQFQDISSGPLRGCILCVAEDGTIAVVAIDGYEFLYMIPGSTFPLERACIGQNNLLLMYSDKRARLWDIKTKEFWRSMSADKAEDLLAQGGWLELFLDDDPEASRAYISPVANSLRGLTLSPKASTLDLNMGRFIAESTSLAKSISGSKSQTRNILLARDRLRAVLSMLLTPGLNKGIDEVCQVQLGVELSSASVGFPSMNVPTLHQYSWPGQAWCISADVSAARALAIVITLRALSIFEELSEAANTVLAFYTSSVPSAVGKGYQPPNLTFIARCWFDGSSEIRQAARLLFDATSVRLTDDETNATVESWQHQLPCLQPTIEKESPTAALALFICGHLASERYSLLSTSALTDICKSISIYLHDEHSIHRALAVDLCSRGFHVWQHYIDALEILRALFTLATSTRKETISPQNVGVLARSAILNISAANTPLFMTTLGIDILNPTSTEHRKSVLQILAFLIRKRPMVLYPNLPKLMEAVVKSLDPNSTSNRDAVLDTATEILGHVVKTYECFLKDVDGADFEFARFPTVDFHMSTQRLAVGTNEGAVIMYDLKTAIRLYVLEGHKKNITACSFSPDGRRLVTLSLEESVVLVWKVGSSISSFFYPGAPPRQGHAGSDPFKTLSFNVGELAKMSRAETLELVRFEWTADRSVKLKIRESVLTFST</sequence>
<evidence type="ECO:0008006" key="5">
    <source>
        <dbReference type="Google" id="ProtNLM"/>
    </source>
</evidence>
<feature type="compositionally biased region" description="Polar residues" evidence="2">
    <location>
        <begin position="216"/>
        <end position="230"/>
    </location>
</feature>
<evidence type="ECO:0000256" key="2">
    <source>
        <dbReference type="SAM" id="MobiDB-lite"/>
    </source>
</evidence>
<evidence type="ECO:0000256" key="1">
    <source>
        <dbReference type="PROSITE-ProRule" id="PRU00221"/>
    </source>
</evidence>
<feature type="compositionally biased region" description="Low complexity" evidence="2">
    <location>
        <begin position="90"/>
        <end position="107"/>
    </location>
</feature>
<dbReference type="InterPro" id="IPR016024">
    <property type="entry name" value="ARM-type_fold"/>
</dbReference>
<dbReference type="Proteomes" id="UP001383192">
    <property type="component" value="Unassembled WGS sequence"/>
</dbReference>
<feature type="region of interest" description="Disordered" evidence="2">
    <location>
        <begin position="404"/>
        <end position="425"/>
    </location>
</feature>
<name>A0AAW0DRE9_9AGAR</name>
<feature type="repeat" description="WD" evidence="1">
    <location>
        <begin position="1280"/>
        <end position="1310"/>
    </location>
</feature>
<dbReference type="PROSITE" id="PS50082">
    <property type="entry name" value="WD_REPEATS_2"/>
    <property type="match status" value="1"/>
</dbReference>
<feature type="region of interest" description="Disordered" evidence="2">
    <location>
        <begin position="70"/>
        <end position="111"/>
    </location>
</feature>
<dbReference type="EMBL" id="JAYKXP010000009">
    <property type="protein sequence ID" value="KAK7054386.1"/>
    <property type="molecule type" value="Genomic_DNA"/>
</dbReference>
<dbReference type="SUPFAM" id="SSF50998">
    <property type="entry name" value="Quinoprotein alcohol dehydrogenase-like"/>
    <property type="match status" value="1"/>
</dbReference>
<gene>
    <name evidence="3" type="ORF">VNI00_003580</name>
</gene>
<dbReference type="Gene3D" id="2.130.10.10">
    <property type="entry name" value="YVTN repeat-like/Quinoprotein amine dehydrogenase"/>
    <property type="match status" value="2"/>
</dbReference>
<feature type="compositionally biased region" description="Basic and acidic residues" evidence="2">
    <location>
        <begin position="168"/>
        <end position="184"/>
    </location>
</feature>
<dbReference type="InterPro" id="IPR049916">
    <property type="entry name" value="WDR72-like"/>
</dbReference>
<dbReference type="SMART" id="SM00320">
    <property type="entry name" value="WD40"/>
    <property type="match status" value="4"/>
</dbReference>
<organism evidence="3 4">
    <name type="scientific">Paramarasmius palmivorus</name>
    <dbReference type="NCBI Taxonomy" id="297713"/>
    <lineage>
        <taxon>Eukaryota</taxon>
        <taxon>Fungi</taxon>
        <taxon>Dikarya</taxon>
        <taxon>Basidiomycota</taxon>
        <taxon>Agaricomycotina</taxon>
        <taxon>Agaricomycetes</taxon>
        <taxon>Agaricomycetidae</taxon>
        <taxon>Agaricales</taxon>
        <taxon>Marasmiineae</taxon>
        <taxon>Marasmiaceae</taxon>
        <taxon>Paramarasmius</taxon>
    </lineage>
</organism>
<feature type="compositionally biased region" description="Low complexity" evidence="2">
    <location>
        <begin position="185"/>
        <end position="206"/>
    </location>
</feature>
<keyword evidence="4" id="KW-1185">Reference proteome</keyword>
<feature type="region of interest" description="Disordered" evidence="2">
    <location>
        <begin position="135"/>
        <end position="230"/>
    </location>
</feature>
<feature type="compositionally biased region" description="Polar residues" evidence="2">
    <location>
        <begin position="411"/>
        <end position="425"/>
    </location>
</feature>
<dbReference type="InterPro" id="IPR001680">
    <property type="entry name" value="WD40_rpt"/>
</dbReference>